<dbReference type="AlphaFoldDB" id="A0A3M2RHU8"/>
<dbReference type="STRING" id="2010991.A0A3M2RHU8"/>
<organism evidence="12 13">
    <name type="scientific">Fusarium kuroshium</name>
    <dbReference type="NCBI Taxonomy" id="2010991"/>
    <lineage>
        <taxon>Eukaryota</taxon>
        <taxon>Fungi</taxon>
        <taxon>Dikarya</taxon>
        <taxon>Ascomycota</taxon>
        <taxon>Pezizomycotina</taxon>
        <taxon>Sordariomycetes</taxon>
        <taxon>Hypocreomycetidae</taxon>
        <taxon>Hypocreales</taxon>
        <taxon>Nectriaceae</taxon>
        <taxon>Fusarium</taxon>
        <taxon>Fusarium solani species complex</taxon>
    </lineage>
</organism>
<evidence type="ECO:0000256" key="6">
    <source>
        <dbReference type="ARBA" id="ARBA00030980"/>
    </source>
</evidence>
<dbReference type="PANTHER" id="PTHR44329">
    <property type="entry name" value="SERINE/THREONINE-PROTEIN KINASE TNNI3K-RELATED"/>
    <property type="match status" value="1"/>
</dbReference>
<keyword evidence="13" id="KW-1185">Reference proteome</keyword>
<name>A0A3M2RHU8_9HYPO</name>
<evidence type="ECO:0000256" key="1">
    <source>
        <dbReference type="ARBA" id="ARBA00003747"/>
    </source>
</evidence>
<proteinExistence type="predicted"/>
<comment type="subunit">
    <text evidence="2">Component of the EKC/KEOPS complex composed of at least BUD32, CGI121, GON7, KAE1 and PCC1; the whole complex dimerizes.</text>
</comment>
<dbReference type="GO" id="GO:0005524">
    <property type="term" value="F:ATP binding"/>
    <property type="evidence" value="ECO:0007669"/>
    <property type="project" value="InterPro"/>
</dbReference>
<evidence type="ECO:0000313" key="13">
    <source>
        <dbReference type="Proteomes" id="UP000277212"/>
    </source>
</evidence>
<evidence type="ECO:0000259" key="11">
    <source>
        <dbReference type="PROSITE" id="PS50011"/>
    </source>
</evidence>
<dbReference type="InterPro" id="IPR011009">
    <property type="entry name" value="Kinase-like_dom_sf"/>
</dbReference>
<comment type="catalytic activity">
    <reaction evidence="9">
        <text>L-seryl-[protein] + ATP = O-phospho-L-seryl-[protein] + ADP + H(+)</text>
        <dbReference type="Rhea" id="RHEA:17989"/>
        <dbReference type="Rhea" id="RHEA-COMP:9863"/>
        <dbReference type="Rhea" id="RHEA-COMP:11604"/>
        <dbReference type="ChEBI" id="CHEBI:15378"/>
        <dbReference type="ChEBI" id="CHEBI:29999"/>
        <dbReference type="ChEBI" id="CHEBI:30616"/>
        <dbReference type="ChEBI" id="CHEBI:83421"/>
        <dbReference type="ChEBI" id="CHEBI:456216"/>
        <dbReference type="EC" id="2.7.11.1"/>
    </reaction>
</comment>
<evidence type="ECO:0000256" key="5">
    <source>
        <dbReference type="ARBA" id="ARBA00019973"/>
    </source>
</evidence>
<dbReference type="Proteomes" id="UP000277212">
    <property type="component" value="Unassembled WGS sequence"/>
</dbReference>
<gene>
    <name evidence="12" type="ORF">CDV36_014613</name>
</gene>
<dbReference type="InterPro" id="IPR008266">
    <property type="entry name" value="Tyr_kinase_AS"/>
</dbReference>
<sequence>MERAHRFTVLAVGGSSYISTTDDPNVVLKGYQIWEDGRRVLDYYEDPGIPQTSGEDGMIREAAIYQHLGNHPLILRFLGLVELNPGIHSLRLELAPLNNIRSYIKQHPNEPLHVGIRLRMATDAARGLAYLHSKQVQYCDLSCRNLMLFDNFQVKLGDFGAALIEGRDFPETFCEEAQYELPLRGRKFENRPARKRDIFALGSAIYEITTWQRPWQGFGDDEVYAKYDKEEFPTVEGNMVGSIITRCWNEVYDMADQVVKDLEERVEALSVDKQDLILHRARSADGDDAKPSSRFATNM</sequence>
<keyword evidence="10" id="KW-0175">Coiled coil</keyword>
<feature type="domain" description="Protein kinase" evidence="11">
    <location>
        <begin position="4"/>
        <end position="277"/>
    </location>
</feature>
<dbReference type="Gene3D" id="1.10.510.10">
    <property type="entry name" value="Transferase(Phosphotransferase) domain 1"/>
    <property type="match status" value="1"/>
</dbReference>
<dbReference type="PROSITE" id="PS50011">
    <property type="entry name" value="PROTEIN_KINASE_DOM"/>
    <property type="match status" value="1"/>
</dbReference>
<dbReference type="InterPro" id="IPR000719">
    <property type="entry name" value="Prot_kinase_dom"/>
</dbReference>
<dbReference type="OrthoDB" id="1668230at2759"/>
<evidence type="ECO:0000256" key="4">
    <source>
        <dbReference type="ARBA" id="ARBA00013948"/>
    </source>
</evidence>
<dbReference type="PROSITE" id="PS00109">
    <property type="entry name" value="PROTEIN_KINASE_TYR"/>
    <property type="match status" value="1"/>
</dbReference>
<protein>
    <recommendedName>
        <fullName evidence="5">EKC/KEOPS complex subunit BUD32</fullName>
        <ecNumber evidence="3">2.7.11.1</ecNumber>
    </recommendedName>
    <alternativeName>
        <fullName evidence="6 7">Atypical Serine/threonine protein kinase BUD32</fullName>
    </alternativeName>
    <alternativeName>
        <fullName evidence="4">EKC/KEOPS complex subunit bud32</fullName>
    </alternativeName>
</protein>
<dbReference type="InterPro" id="IPR001245">
    <property type="entry name" value="Ser-Thr/Tyr_kinase_cat_dom"/>
</dbReference>
<accession>A0A3M2RHU8</accession>
<evidence type="ECO:0000256" key="9">
    <source>
        <dbReference type="ARBA" id="ARBA00048679"/>
    </source>
</evidence>
<evidence type="ECO:0000256" key="8">
    <source>
        <dbReference type="ARBA" id="ARBA00047899"/>
    </source>
</evidence>
<dbReference type="EC" id="2.7.11.1" evidence="3"/>
<evidence type="ECO:0000256" key="7">
    <source>
        <dbReference type="ARBA" id="ARBA00033194"/>
    </source>
</evidence>
<evidence type="ECO:0000256" key="3">
    <source>
        <dbReference type="ARBA" id="ARBA00012513"/>
    </source>
</evidence>
<evidence type="ECO:0000313" key="12">
    <source>
        <dbReference type="EMBL" id="RMJ04719.1"/>
    </source>
</evidence>
<dbReference type="Pfam" id="PF07714">
    <property type="entry name" value="PK_Tyr_Ser-Thr"/>
    <property type="match status" value="1"/>
</dbReference>
<comment type="catalytic activity">
    <reaction evidence="8">
        <text>L-threonyl-[protein] + ATP = O-phospho-L-threonyl-[protein] + ADP + H(+)</text>
        <dbReference type="Rhea" id="RHEA:46608"/>
        <dbReference type="Rhea" id="RHEA-COMP:11060"/>
        <dbReference type="Rhea" id="RHEA-COMP:11605"/>
        <dbReference type="ChEBI" id="CHEBI:15378"/>
        <dbReference type="ChEBI" id="CHEBI:30013"/>
        <dbReference type="ChEBI" id="CHEBI:30616"/>
        <dbReference type="ChEBI" id="CHEBI:61977"/>
        <dbReference type="ChEBI" id="CHEBI:456216"/>
        <dbReference type="EC" id="2.7.11.1"/>
    </reaction>
</comment>
<dbReference type="InterPro" id="IPR051681">
    <property type="entry name" value="Ser/Thr_Kinases-Pseudokinases"/>
</dbReference>
<reference evidence="12 13" key="1">
    <citation type="submission" date="2017-06" db="EMBL/GenBank/DDBJ databases">
        <title>Comparative genomic analysis of Ambrosia Fusariam Clade fungi.</title>
        <authorList>
            <person name="Stajich J.E."/>
            <person name="Carrillo J."/>
            <person name="Kijimoto T."/>
            <person name="Eskalen A."/>
            <person name="O'Donnell K."/>
            <person name="Kasson M."/>
        </authorList>
    </citation>
    <scope>NUCLEOTIDE SEQUENCE [LARGE SCALE GENOMIC DNA]</scope>
    <source>
        <strain evidence="12">UCR3666</strain>
    </source>
</reference>
<dbReference type="GO" id="GO:0004674">
    <property type="term" value="F:protein serine/threonine kinase activity"/>
    <property type="evidence" value="ECO:0007669"/>
    <property type="project" value="UniProtKB-EC"/>
</dbReference>
<dbReference type="EMBL" id="NKUJ01000475">
    <property type="protein sequence ID" value="RMJ04719.1"/>
    <property type="molecule type" value="Genomic_DNA"/>
</dbReference>
<feature type="coiled-coil region" evidence="10">
    <location>
        <begin position="252"/>
        <end position="279"/>
    </location>
</feature>
<evidence type="ECO:0000256" key="10">
    <source>
        <dbReference type="SAM" id="Coils"/>
    </source>
</evidence>
<comment type="function">
    <text evidence="1">Component of the EKC/KEOPS complex that is required for the formation of a threonylcarbamoyl group on adenosine at position 37 (t(6)A37) in tRNAs that read codons beginning with adenine. The complex is probably involved in the transfer of the threonylcarbamoyl moiety of threonylcarbamoyl-AMP (TC-AMP) to the N6 group of A37. BUD32 has ATPase activity in the context of the EKC/KEOPS complex and likely plays a supporting role to the catalytic subunit KAE1. The EKC/KEOPS complex also promotes both telomere uncapping and telomere elongation. The complex is required for efficient recruitment of transcriptional coactivators.</text>
</comment>
<comment type="caution">
    <text evidence="12">The sequence shown here is derived from an EMBL/GenBank/DDBJ whole genome shotgun (WGS) entry which is preliminary data.</text>
</comment>
<evidence type="ECO:0000256" key="2">
    <source>
        <dbReference type="ARBA" id="ARBA00011534"/>
    </source>
</evidence>
<dbReference type="SUPFAM" id="SSF56112">
    <property type="entry name" value="Protein kinase-like (PK-like)"/>
    <property type="match status" value="1"/>
</dbReference>